<dbReference type="Proteomes" id="UP000622317">
    <property type="component" value="Unassembled WGS sequence"/>
</dbReference>
<evidence type="ECO:0000256" key="5">
    <source>
        <dbReference type="ARBA" id="ARBA00023049"/>
    </source>
</evidence>
<dbReference type="GO" id="GO:0004222">
    <property type="term" value="F:metalloendopeptidase activity"/>
    <property type="evidence" value="ECO:0007669"/>
    <property type="project" value="InterPro"/>
</dbReference>
<keyword evidence="1 6" id="KW-0645">Protease</keyword>
<evidence type="ECO:0000313" key="10">
    <source>
        <dbReference type="Proteomes" id="UP000622317"/>
    </source>
</evidence>
<dbReference type="AlphaFoldDB" id="A0A927FAV1"/>
<evidence type="ECO:0000256" key="4">
    <source>
        <dbReference type="ARBA" id="ARBA00022833"/>
    </source>
</evidence>
<evidence type="ECO:0000259" key="8">
    <source>
        <dbReference type="Pfam" id="PF23368"/>
    </source>
</evidence>
<dbReference type="InterPro" id="IPR055518">
    <property type="entry name" value="DUF7092"/>
</dbReference>
<evidence type="ECO:0000313" key="9">
    <source>
        <dbReference type="EMBL" id="MBD5781479.1"/>
    </source>
</evidence>
<feature type="domain" description="DUF7092" evidence="8">
    <location>
        <begin position="5"/>
        <end position="83"/>
    </location>
</feature>
<proteinExistence type="inferred from homology"/>
<dbReference type="RefSeq" id="WP_191618577.1">
    <property type="nucleotide sequence ID" value="NZ_JACYFG010000042.1"/>
</dbReference>
<keyword evidence="3 6" id="KW-0378">Hydrolase</keyword>
<dbReference type="PANTHER" id="PTHR22726:SF1">
    <property type="entry name" value="METALLOENDOPEPTIDASE OMA1, MITOCHONDRIAL"/>
    <property type="match status" value="1"/>
</dbReference>
<dbReference type="InterPro" id="IPR051156">
    <property type="entry name" value="Mito/Outer_Membr_Metalloprot"/>
</dbReference>
<comment type="cofactor">
    <cofactor evidence="6">
        <name>Zn(2+)</name>
        <dbReference type="ChEBI" id="CHEBI:29105"/>
    </cofactor>
    <text evidence="6">Binds 1 zinc ion per subunit.</text>
</comment>
<dbReference type="GO" id="GO:0051603">
    <property type="term" value="P:proteolysis involved in protein catabolic process"/>
    <property type="evidence" value="ECO:0007669"/>
    <property type="project" value="TreeGrafter"/>
</dbReference>
<dbReference type="EMBL" id="JACYFG010000042">
    <property type="protein sequence ID" value="MBD5781479.1"/>
    <property type="molecule type" value="Genomic_DNA"/>
</dbReference>
<accession>A0A927FAV1</accession>
<dbReference type="Pfam" id="PF23368">
    <property type="entry name" value="DUF7092"/>
    <property type="match status" value="1"/>
</dbReference>
<evidence type="ECO:0000256" key="3">
    <source>
        <dbReference type="ARBA" id="ARBA00022801"/>
    </source>
</evidence>
<dbReference type="CDD" id="cd07332">
    <property type="entry name" value="M48C_Oma1_like"/>
    <property type="match status" value="1"/>
</dbReference>
<dbReference type="Pfam" id="PF01435">
    <property type="entry name" value="Peptidase_M48"/>
    <property type="match status" value="1"/>
</dbReference>
<gene>
    <name evidence="9" type="ORF">IEN85_18405</name>
</gene>
<keyword evidence="2" id="KW-0479">Metal-binding</keyword>
<evidence type="ECO:0000256" key="6">
    <source>
        <dbReference type="RuleBase" id="RU003983"/>
    </source>
</evidence>
<dbReference type="InterPro" id="IPR001915">
    <property type="entry name" value="Peptidase_M48"/>
</dbReference>
<sequence length="349" mass="38705">MVAEVEGEFYEVGSSRKVAAKLSLLAFEELELCVAGERRAYQKARYIVEPPLGSLPRVVHFKEDDGDCRFETSDTAGFRELERNLSSGKLWSGVAWLEGHWKGTVASVVLLAFFCFGFFQWGLPALAKKVAHDMPQSWRVSMTDQSIASMKRFDYIAESDLSSEEQLRVQDIFSDALAMAGLQDSEYDYELRLFAGKAIGANAFAFPSGLVVATDEFVQLCETDEQIKAVFLHELAHVEEQHGIRGLVQRGGVFIVFSILVGDASSVISLAEGIPAMVMNSQYSQRFEMESDTFAAELLQESGIGAEAMEEILILLHKDVPDLPVATFLSTHPSLQERVDNLREIQAGE</sequence>
<name>A0A927FAV1_9BACT</name>
<comment type="similarity">
    <text evidence="6">Belongs to the peptidase M48 family.</text>
</comment>
<reference evidence="9" key="1">
    <citation type="submission" date="2020-09" db="EMBL/GenBank/DDBJ databases">
        <title>Pelagicoccus enzymogenes sp. nov. with an EPS production, isolated from marine sediment.</title>
        <authorList>
            <person name="Feng X."/>
        </authorList>
    </citation>
    <scope>NUCLEOTIDE SEQUENCE</scope>
    <source>
        <strain evidence="9">NFK12</strain>
    </source>
</reference>
<evidence type="ECO:0000256" key="1">
    <source>
        <dbReference type="ARBA" id="ARBA00022670"/>
    </source>
</evidence>
<dbReference type="GO" id="GO:0046872">
    <property type="term" value="F:metal ion binding"/>
    <property type="evidence" value="ECO:0007669"/>
    <property type="project" value="UniProtKB-KW"/>
</dbReference>
<dbReference type="Gene3D" id="3.30.2010.10">
    <property type="entry name" value="Metalloproteases ('zincins'), catalytic domain"/>
    <property type="match status" value="1"/>
</dbReference>
<organism evidence="9 10">
    <name type="scientific">Pelagicoccus enzymogenes</name>
    <dbReference type="NCBI Taxonomy" id="2773457"/>
    <lineage>
        <taxon>Bacteria</taxon>
        <taxon>Pseudomonadati</taxon>
        <taxon>Verrucomicrobiota</taxon>
        <taxon>Opitutia</taxon>
        <taxon>Puniceicoccales</taxon>
        <taxon>Pelagicoccaceae</taxon>
        <taxon>Pelagicoccus</taxon>
    </lineage>
</organism>
<keyword evidence="4 6" id="KW-0862">Zinc</keyword>
<keyword evidence="10" id="KW-1185">Reference proteome</keyword>
<evidence type="ECO:0000256" key="2">
    <source>
        <dbReference type="ARBA" id="ARBA00022723"/>
    </source>
</evidence>
<keyword evidence="5 6" id="KW-0482">Metalloprotease</keyword>
<dbReference type="PANTHER" id="PTHR22726">
    <property type="entry name" value="METALLOENDOPEPTIDASE OMA1"/>
    <property type="match status" value="1"/>
</dbReference>
<dbReference type="GO" id="GO:0016020">
    <property type="term" value="C:membrane"/>
    <property type="evidence" value="ECO:0007669"/>
    <property type="project" value="TreeGrafter"/>
</dbReference>
<evidence type="ECO:0000259" key="7">
    <source>
        <dbReference type="Pfam" id="PF01435"/>
    </source>
</evidence>
<comment type="caution">
    <text evidence="9">The sequence shown here is derived from an EMBL/GenBank/DDBJ whole genome shotgun (WGS) entry which is preliminary data.</text>
</comment>
<protein>
    <submittedName>
        <fullName evidence="9">M48 family metallopeptidase</fullName>
    </submittedName>
</protein>
<feature type="domain" description="Peptidase M48" evidence="7">
    <location>
        <begin position="165"/>
        <end position="345"/>
    </location>
</feature>